<evidence type="ECO:0000313" key="1">
    <source>
        <dbReference type="EMBL" id="JAD64328.1"/>
    </source>
</evidence>
<reference evidence="1" key="2">
    <citation type="journal article" date="2015" name="Data Brief">
        <title>Shoot transcriptome of the giant reed, Arundo donax.</title>
        <authorList>
            <person name="Barrero R.A."/>
            <person name="Guerrero F.D."/>
            <person name="Moolhuijzen P."/>
            <person name="Goolsby J.A."/>
            <person name="Tidwell J."/>
            <person name="Bellgard S.E."/>
            <person name="Bellgard M.I."/>
        </authorList>
    </citation>
    <scope>NUCLEOTIDE SEQUENCE</scope>
    <source>
        <tissue evidence="1">Shoot tissue taken approximately 20 cm above the soil surface</tissue>
    </source>
</reference>
<accession>A0A0A9BQ93</accession>
<sequence length="41" mass="4748">MGKLHSMVSRRLAHFRIHIASFNEIIKYKGSAIFKINSTFP</sequence>
<dbReference type="AlphaFoldDB" id="A0A0A9BQ93"/>
<proteinExistence type="predicted"/>
<reference evidence="1" key="1">
    <citation type="submission" date="2014-09" db="EMBL/GenBank/DDBJ databases">
        <authorList>
            <person name="Magalhaes I.L.F."/>
            <person name="Oliveira U."/>
            <person name="Santos F.R."/>
            <person name="Vidigal T.H.D.A."/>
            <person name="Brescovit A.D."/>
            <person name="Santos A.J."/>
        </authorList>
    </citation>
    <scope>NUCLEOTIDE SEQUENCE</scope>
    <source>
        <tissue evidence="1">Shoot tissue taken approximately 20 cm above the soil surface</tissue>
    </source>
</reference>
<organism evidence="1">
    <name type="scientific">Arundo donax</name>
    <name type="common">Giant reed</name>
    <name type="synonym">Donax arundinaceus</name>
    <dbReference type="NCBI Taxonomy" id="35708"/>
    <lineage>
        <taxon>Eukaryota</taxon>
        <taxon>Viridiplantae</taxon>
        <taxon>Streptophyta</taxon>
        <taxon>Embryophyta</taxon>
        <taxon>Tracheophyta</taxon>
        <taxon>Spermatophyta</taxon>
        <taxon>Magnoliopsida</taxon>
        <taxon>Liliopsida</taxon>
        <taxon>Poales</taxon>
        <taxon>Poaceae</taxon>
        <taxon>PACMAD clade</taxon>
        <taxon>Arundinoideae</taxon>
        <taxon>Arundineae</taxon>
        <taxon>Arundo</taxon>
    </lineage>
</organism>
<dbReference type="EMBL" id="GBRH01233567">
    <property type="protein sequence ID" value="JAD64328.1"/>
    <property type="molecule type" value="Transcribed_RNA"/>
</dbReference>
<name>A0A0A9BQ93_ARUDO</name>
<protein>
    <submittedName>
        <fullName evidence="1">Uncharacterized protein</fullName>
    </submittedName>
</protein>